<keyword evidence="4" id="KW-1185">Reference proteome</keyword>
<gene>
    <name evidence="3" type="ORF">Tco_0707506</name>
</gene>
<name>A0ABQ4YCJ3_9ASTR</name>
<proteinExistence type="predicted"/>
<feature type="region of interest" description="Disordered" evidence="2">
    <location>
        <begin position="18"/>
        <end position="47"/>
    </location>
</feature>
<feature type="coiled-coil region" evidence="1">
    <location>
        <begin position="55"/>
        <end position="92"/>
    </location>
</feature>
<protein>
    <recommendedName>
        <fullName evidence="5">Meiosis-specific nuclear structural protein 1</fullName>
    </recommendedName>
</protein>
<comment type="caution">
    <text evidence="3">The sequence shown here is derived from an EMBL/GenBank/DDBJ whole genome shotgun (WGS) entry which is preliminary data.</text>
</comment>
<organism evidence="3 4">
    <name type="scientific">Tanacetum coccineum</name>
    <dbReference type="NCBI Taxonomy" id="301880"/>
    <lineage>
        <taxon>Eukaryota</taxon>
        <taxon>Viridiplantae</taxon>
        <taxon>Streptophyta</taxon>
        <taxon>Embryophyta</taxon>
        <taxon>Tracheophyta</taxon>
        <taxon>Spermatophyta</taxon>
        <taxon>Magnoliopsida</taxon>
        <taxon>eudicotyledons</taxon>
        <taxon>Gunneridae</taxon>
        <taxon>Pentapetalae</taxon>
        <taxon>asterids</taxon>
        <taxon>campanulids</taxon>
        <taxon>Asterales</taxon>
        <taxon>Asteraceae</taxon>
        <taxon>Asteroideae</taxon>
        <taxon>Anthemideae</taxon>
        <taxon>Anthemidinae</taxon>
        <taxon>Tanacetum</taxon>
    </lineage>
</organism>
<dbReference type="EMBL" id="BQNB010010247">
    <property type="protein sequence ID" value="GJS74665.1"/>
    <property type="molecule type" value="Genomic_DNA"/>
</dbReference>
<evidence type="ECO:0000313" key="3">
    <source>
        <dbReference type="EMBL" id="GJS74665.1"/>
    </source>
</evidence>
<keyword evidence="1" id="KW-0175">Coiled coil</keyword>
<accession>A0ABQ4YCJ3</accession>
<evidence type="ECO:0000256" key="1">
    <source>
        <dbReference type="SAM" id="Coils"/>
    </source>
</evidence>
<evidence type="ECO:0000256" key="2">
    <source>
        <dbReference type="SAM" id="MobiDB-lite"/>
    </source>
</evidence>
<reference evidence="3" key="2">
    <citation type="submission" date="2022-01" db="EMBL/GenBank/DDBJ databases">
        <authorList>
            <person name="Yamashiro T."/>
            <person name="Shiraishi A."/>
            <person name="Satake H."/>
            <person name="Nakayama K."/>
        </authorList>
    </citation>
    <scope>NUCLEOTIDE SEQUENCE</scope>
</reference>
<evidence type="ECO:0008006" key="5">
    <source>
        <dbReference type="Google" id="ProtNLM"/>
    </source>
</evidence>
<reference evidence="3" key="1">
    <citation type="journal article" date="2022" name="Int. J. Mol. Sci.">
        <title>Draft Genome of Tanacetum Coccineum: Genomic Comparison of Closely Related Tanacetum-Family Plants.</title>
        <authorList>
            <person name="Yamashiro T."/>
            <person name="Shiraishi A."/>
            <person name="Nakayama K."/>
            <person name="Satake H."/>
        </authorList>
    </citation>
    <scope>NUCLEOTIDE SEQUENCE</scope>
</reference>
<evidence type="ECO:0000313" key="4">
    <source>
        <dbReference type="Proteomes" id="UP001151760"/>
    </source>
</evidence>
<dbReference type="Proteomes" id="UP001151760">
    <property type="component" value="Unassembled WGS sequence"/>
</dbReference>
<sequence length="173" mass="20114">MKEKLLKAEKRLLVDKILGHGRGEKSGSTADQVSTARPEVSTARPETIVKMRSEKARKQLAKRLHEEELAELDRAQKERQKQEEATSATLAEEFDEIQAKIDANHELAVRLIHKEQEKYTIEERARLLAEFFKGRKKQLAAERVEAIRNNHLQETQTLKKFQKLSERDKEEMD</sequence>
<feature type="compositionally biased region" description="Polar residues" evidence="2">
    <location>
        <begin position="26"/>
        <end position="35"/>
    </location>
</feature>